<organism evidence="1 2">
    <name type="scientific">Eufriesea mexicana</name>
    <dbReference type="NCBI Taxonomy" id="516756"/>
    <lineage>
        <taxon>Eukaryota</taxon>
        <taxon>Metazoa</taxon>
        <taxon>Ecdysozoa</taxon>
        <taxon>Arthropoda</taxon>
        <taxon>Hexapoda</taxon>
        <taxon>Insecta</taxon>
        <taxon>Pterygota</taxon>
        <taxon>Neoptera</taxon>
        <taxon>Endopterygota</taxon>
        <taxon>Hymenoptera</taxon>
        <taxon>Apocrita</taxon>
        <taxon>Aculeata</taxon>
        <taxon>Apoidea</taxon>
        <taxon>Anthophila</taxon>
        <taxon>Apidae</taxon>
        <taxon>Eufriesea</taxon>
    </lineage>
</organism>
<dbReference type="EMBL" id="KQ760343">
    <property type="protein sequence ID" value="OAD60865.1"/>
    <property type="molecule type" value="Genomic_DNA"/>
</dbReference>
<accession>A0A310SKV1</accession>
<gene>
    <name evidence="1" type="ORF">WN48_04680</name>
</gene>
<evidence type="ECO:0000313" key="2">
    <source>
        <dbReference type="Proteomes" id="UP000250275"/>
    </source>
</evidence>
<keyword evidence="2" id="KW-1185">Reference proteome</keyword>
<evidence type="ECO:0000313" key="1">
    <source>
        <dbReference type="EMBL" id="OAD60865.1"/>
    </source>
</evidence>
<dbReference type="AlphaFoldDB" id="A0A310SKV1"/>
<protein>
    <submittedName>
        <fullName evidence="1">Uncharacterized protein</fullName>
    </submittedName>
</protein>
<reference evidence="1 2" key="1">
    <citation type="submission" date="2015-07" db="EMBL/GenBank/DDBJ databases">
        <title>The genome of Eufriesea mexicana.</title>
        <authorList>
            <person name="Pan H."/>
            <person name="Kapheim K."/>
        </authorList>
    </citation>
    <scope>NUCLEOTIDE SEQUENCE [LARGE SCALE GENOMIC DNA]</scope>
    <source>
        <strain evidence="1">0111107269</strain>
        <tissue evidence="1">Whole body</tissue>
    </source>
</reference>
<proteinExistence type="predicted"/>
<dbReference type="Proteomes" id="UP000250275">
    <property type="component" value="Unassembled WGS sequence"/>
</dbReference>
<sequence length="113" mass="12392">MLIASTRPYFRPAAAHANFSLTTRSNRESRVGLAVDLKPLREAAIAVPTQKISAKRKAEEADASKDLKKILFQNGGLLSTLGTIPMRLNRESSLADWCQEALESRLGLCLDPI</sequence>
<name>A0A310SKV1_9HYME</name>